<dbReference type="RefSeq" id="WP_166675533.1">
    <property type="nucleotide sequence ID" value="NZ_JAVLSJ010000005.1"/>
</dbReference>
<protein>
    <submittedName>
        <fullName evidence="1">Uncharacterized protein</fullName>
    </submittedName>
</protein>
<dbReference type="EMBL" id="JAVLSJ010000005">
    <property type="protein sequence ID" value="MDR9848781.1"/>
    <property type="molecule type" value="Genomic_DNA"/>
</dbReference>
<proteinExistence type="predicted"/>
<reference evidence="1" key="1">
    <citation type="submission" date="2023-09" db="EMBL/GenBank/DDBJ databases">
        <title>Description of first Herbaspirillum huttiense subsp. nephrolepsisexaltata and Herbaspirillum huttiense subsp. lycopersicon.</title>
        <authorList>
            <person name="Poudel M."/>
            <person name="Sharma A."/>
            <person name="Goss E."/>
            <person name="Tapia J.H."/>
            <person name="Harmon C.M."/>
            <person name="Jones J.B."/>
        </authorList>
    </citation>
    <scope>NUCLEOTIDE SEQUENCE</scope>
    <source>
        <strain evidence="1">SE1</strain>
    </source>
</reference>
<accession>A0ABU2EKV4</accession>
<organism evidence="1 2">
    <name type="scientific">Herbaspirillum huttiense subsp. lycopersici</name>
    <dbReference type="NCBI Taxonomy" id="3074428"/>
    <lineage>
        <taxon>Bacteria</taxon>
        <taxon>Pseudomonadati</taxon>
        <taxon>Pseudomonadota</taxon>
        <taxon>Betaproteobacteria</taxon>
        <taxon>Burkholderiales</taxon>
        <taxon>Oxalobacteraceae</taxon>
        <taxon>Herbaspirillum</taxon>
    </lineage>
</organism>
<dbReference type="Proteomes" id="UP001246576">
    <property type="component" value="Unassembled WGS sequence"/>
</dbReference>
<sequence>MRSLIGSVALVVDRQCANGKKAIASGACNSLSLLLQADSTIFTLASKLAYEEKKPKQP</sequence>
<gene>
    <name evidence="1" type="ORF">RI048_11180</name>
</gene>
<name>A0ABU2EKV4_9BURK</name>
<evidence type="ECO:0000313" key="1">
    <source>
        <dbReference type="EMBL" id="MDR9848781.1"/>
    </source>
</evidence>
<comment type="caution">
    <text evidence="1">The sequence shown here is derived from an EMBL/GenBank/DDBJ whole genome shotgun (WGS) entry which is preliminary data.</text>
</comment>
<evidence type="ECO:0000313" key="2">
    <source>
        <dbReference type="Proteomes" id="UP001246576"/>
    </source>
</evidence>
<keyword evidence="2" id="KW-1185">Reference proteome</keyword>